<dbReference type="PROSITE" id="PS00027">
    <property type="entry name" value="HOMEOBOX_1"/>
    <property type="match status" value="1"/>
</dbReference>
<dbReference type="SUPFAM" id="SSF46689">
    <property type="entry name" value="Homeodomain-like"/>
    <property type="match status" value="1"/>
</dbReference>
<evidence type="ECO:0000259" key="8">
    <source>
        <dbReference type="PROSITE" id="PS50071"/>
    </source>
</evidence>
<dbReference type="AlphaFoldDB" id="A0A6P3IVS5"/>
<dbReference type="PRINTS" id="PR00031">
    <property type="entry name" value="HTHREPRESSR"/>
</dbReference>
<evidence type="ECO:0000256" key="2">
    <source>
        <dbReference type="ARBA" id="ARBA00023125"/>
    </source>
</evidence>
<evidence type="ECO:0000256" key="1">
    <source>
        <dbReference type="ARBA" id="ARBA00004123"/>
    </source>
</evidence>
<dbReference type="PANTHER" id="PTHR24329">
    <property type="entry name" value="HOMEOBOX PROTEIN ARISTALESS"/>
    <property type="match status" value="1"/>
</dbReference>
<dbReference type="InterPro" id="IPR017970">
    <property type="entry name" value="Homeobox_CS"/>
</dbReference>
<feature type="domain" description="Homeobox" evidence="8">
    <location>
        <begin position="111"/>
        <end position="171"/>
    </location>
</feature>
<dbReference type="InterPro" id="IPR009057">
    <property type="entry name" value="Homeodomain-like_sf"/>
</dbReference>
<evidence type="ECO:0000256" key="7">
    <source>
        <dbReference type="SAM" id="MobiDB-lite"/>
    </source>
</evidence>
<dbReference type="Gene3D" id="1.10.10.60">
    <property type="entry name" value="Homeodomain-like"/>
    <property type="match status" value="1"/>
</dbReference>
<evidence type="ECO:0000256" key="6">
    <source>
        <dbReference type="RuleBase" id="RU000682"/>
    </source>
</evidence>
<dbReference type="InterPro" id="IPR000047">
    <property type="entry name" value="HTH_motif"/>
</dbReference>
<proteinExistence type="predicted"/>
<dbReference type="GO" id="GO:0000977">
    <property type="term" value="F:RNA polymerase II transcription regulatory region sequence-specific DNA binding"/>
    <property type="evidence" value="ECO:0007669"/>
    <property type="project" value="TreeGrafter"/>
</dbReference>
<dbReference type="OrthoDB" id="9634605at2759"/>
<dbReference type="KEGG" id="bbis:105000865"/>
<dbReference type="GO" id="GO:0005634">
    <property type="term" value="C:nucleus"/>
    <property type="evidence" value="ECO:0007669"/>
    <property type="project" value="UniProtKB-SubCell"/>
</dbReference>
<accession>A0A6P3IVS5</accession>
<dbReference type="Proteomes" id="UP000515208">
    <property type="component" value="Unplaced"/>
</dbReference>
<evidence type="ECO:0000313" key="10">
    <source>
        <dbReference type="RefSeq" id="XP_010855235.1"/>
    </source>
</evidence>
<comment type="subcellular location">
    <subcellularLocation>
        <location evidence="1 5 6">Nucleus</location>
    </subcellularLocation>
</comment>
<gene>
    <name evidence="10" type="primary">LOC105000865</name>
</gene>
<organism evidence="9 10">
    <name type="scientific">Bison bison bison</name>
    <name type="common">North American plains bison</name>
    <dbReference type="NCBI Taxonomy" id="43346"/>
    <lineage>
        <taxon>Eukaryota</taxon>
        <taxon>Metazoa</taxon>
        <taxon>Chordata</taxon>
        <taxon>Craniata</taxon>
        <taxon>Vertebrata</taxon>
        <taxon>Euteleostomi</taxon>
        <taxon>Mammalia</taxon>
        <taxon>Eutheria</taxon>
        <taxon>Laurasiatheria</taxon>
        <taxon>Artiodactyla</taxon>
        <taxon>Ruminantia</taxon>
        <taxon>Pecora</taxon>
        <taxon>Bovidae</taxon>
        <taxon>Bovinae</taxon>
        <taxon>Bison</taxon>
    </lineage>
</organism>
<dbReference type="PANTHER" id="PTHR24329:SF540">
    <property type="entry name" value="HOMEOBOX DOMAIN-CONTAINING PROTEIN"/>
    <property type="match status" value="1"/>
</dbReference>
<evidence type="ECO:0000256" key="3">
    <source>
        <dbReference type="ARBA" id="ARBA00023155"/>
    </source>
</evidence>
<protein>
    <submittedName>
        <fullName evidence="10">Rhox homeobox family member 1-like</fullName>
    </submittedName>
</protein>
<dbReference type="InterPro" id="IPR050649">
    <property type="entry name" value="Paired_Homeobox_TFs"/>
</dbReference>
<keyword evidence="3 5" id="KW-0371">Homeobox</keyword>
<dbReference type="InterPro" id="IPR001356">
    <property type="entry name" value="HD"/>
</dbReference>
<feature type="region of interest" description="Disordered" evidence="7">
    <location>
        <begin position="69"/>
        <end position="95"/>
    </location>
</feature>
<dbReference type="Pfam" id="PF00046">
    <property type="entry name" value="Homeodomain"/>
    <property type="match status" value="1"/>
</dbReference>
<feature type="compositionally biased region" description="Acidic residues" evidence="7">
    <location>
        <begin position="80"/>
        <end position="93"/>
    </location>
</feature>
<reference evidence="10" key="1">
    <citation type="submission" date="2025-08" db="UniProtKB">
        <authorList>
            <consortium name="RefSeq"/>
        </authorList>
    </citation>
    <scope>IDENTIFICATION</scope>
    <source>
        <tissue evidence="10">Blood</tissue>
    </source>
</reference>
<dbReference type="PROSITE" id="PS50071">
    <property type="entry name" value="HOMEOBOX_2"/>
    <property type="match status" value="1"/>
</dbReference>
<name>A0A6P3IVS5_BISBB</name>
<sequence>MEPPTGEHQCGPYCLRACTLDVRPAFVEDLVPEDKEGCSVEGGGLSFVGNMNYMNLLNMGYWNQGGTWNHQRRNGHQEPEQEAAEEPAEEQAEEPGLVMAVAKAEQPESPPRRRRQNRKFTGLQLRELEDLFQETEYPDLLTRREIARRLGVTATRVQVWFKNRRAKSRRNERAAVVQAPAPPAAMRRLYLILLDGS</sequence>
<keyword evidence="9" id="KW-1185">Reference proteome</keyword>
<dbReference type="SMART" id="SM00389">
    <property type="entry name" value="HOX"/>
    <property type="match status" value="1"/>
</dbReference>
<evidence type="ECO:0000256" key="4">
    <source>
        <dbReference type="ARBA" id="ARBA00023242"/>
    </source>
</evidence>
<dbReference type="RefSeq" id="XP_010855235.1">
    <property type="nucleotide sequence ID" value="XM_010856933.1"/>
</dbReference>
<evidence type="ECO:0000256" key="5">
    <source>
        <dbReference type="PROSITE-ProRule" id="PRU00108"/>
    </source>
</evidence>
<keyword evidence="4 5" id="KW-0539">Nucleus</keyword>
<dbReference type="GeneID" id="105000865"/>
<feature type="DNA-binding region" description="Homeobox" evidence="5">
    <location>
        <begin position="113"/>
        <end position="172"/>
    </location>
</feature>
<dbReference type="CDD" id="cd00086">
    <property type="entry name" value="homeodomain"/>
    <property type="match status" value="1"/>
</dbReference>
<evidence type="ECO:0000313" key="9">
    <source>
        <dbReference type="Proteomes" id="UP000515208"/>
    </source>
</evidence>
<dbReference type="GO" id="GO:0000981">
    <property type="term" value="F:DNA-binding transcription factor activity, RNA polymerase II-specific"/>
    <property type="evidence" value="ECO:0007669"/>
    <property type="project" value="InterPro"/>
</dbReference>
<keyword evidence="2 5" id="KW-0238">DNA-binding</keyword>